<dbReference type="PROSITE" id="PS00028">
    <property type="entry name" value="ZINC_FINGER_C2H2_1"/>
    <property type="match status" value="3"/>
</dbReference>
<feature type="compositionally biased region" description="Polar residues" evidence="14">
    <location>
        <begin position="87"/>
        <end position="101"/>
    </location>
</feature>
<dbReference type="KEGG" id="snh:120022101"/>
<feature type="compositionally biased region" description="Low complexity" evidence="14">
    <location>
        <begin position="2373"/>
        <end position="2387"/>
    </location>
</feature>
<keyword evidence="2" id="KW-0597">Phosphoprotein</keyword>
<feature type="region of interest" description="Disordered" evidence="14">
    <location>
        <begin position="2237"/>
        <end position="2291"/>
    </location>
</feature>
<feature type="region of interest" description="Disordered" evidence="14">
    <location>
        <begin position="595"/>
        <end position="662"/>
    </location>
</feature>
<evidence type="ECO:0000256" key="11">
    <source>
        <dbReference type="ARBA" id="ARBA00065386"/>
    </source>
</evidence>
<feature type="region of interest" description="Disordered" evidence="14">
    <location>
        <begin position="1351"/>
        <end position="1392"/>
    </location>
</feature>
<feature type="compositionally biased region" description="Low complexity" evidence="14">
    <location>
        <begin position="480"/>
        <end position="495"/>
    </location>
</feature>
<protein>
    <recommendedName>
        <fullName evidence="12">Zinc finger protein 40</fullName>
    </recommendedName>
</protein>
<dbReference type="GO" id="GO:0000981">
    <property type="term" value="F:DNA-binding transcription factor activity, RNA polymerase II-specific"/>
    <property type="evidence" value="ECO:0007669"/>
    <property type="project" value="TreeGrafter"/>
</dbReference>
<keyword evidence="6" id="KW-0862">Zinc</keyword>
<feature type="compositionally biased region" description="Acidic residues" evidence="14">
    <location>
        <begin position="2130"/>
        <end position="2153"/>
    </location>
</feature>
<feature type="region of interest" description="Disordered" evidence="14">
    <location>
        <begin position="87"/>
        <end position="186"/>
    </location>
</feature>
<proteinExistence type="predicted"/>
<feature type="region of interest" description="Disordered" evidence="14">
    <location>
        <begin position="1201"/>
        <end position="1245"/>
    </location>
</feature>
<feature type="domain" description="CCHC HIVEP-type" evidence="16">
    <location>
        <begin position="928"/>
        <end position="958"/>
    </location>
</feature>
<dbReference type="PROSITE" id="PS51811">
    <property type="entry name" value="ZF_CCHC_HIVEP"/>
    <property type="match status" value="1"/>
</dbReference>
<dbReference type="FunFam" id="3.30.160.60:FF:000083">
    <property type="entry name" value="Immunodeficiency virus type I enhancer binding protein 1"/>
    <property type="match status" value="1"/>
</dbReference>
<dbReference type="Pfam" id="PF00096">
    <property type="entry name" value="zf-C2H2"/>
    <property type="match status" value="3"/>
</dbReference>
<feature type="region of interest" description="Disordered" evidence="14">
    <location>
        <begin position="2196"/>
        <end position="2219"/>
    </location>
</feature>
<keyword evidence="9" id="KW-0804">Transcription</keyword>
<name>A0A8U0TNG4_SALNM</name>
<feature type="compositionally biased region" description="Polar residues" evidence="14">
    <location>
        <begin position="1094"/>
        <end position="1112"/>
    </location>
</feature>
<feature type="compositionally biased region" description="Acidic residues" evidence="14">
    <location>
        <begin position="2753"/>
        <end position="2767"/>
    </location>
</feature>
<feature type="compositionally biased region" description="Basic and acidic residues" evidence="14">
    <location>
        <begin position="2690"/>
        <end position="2703"/>
    </location>
</feature>
<evidence type="ECO:0000256" key="8">
    <source>
        <dbReference type="ARBA" id="ARBA00023125"/>
    </source>
</evidence>
<keyword evidence="8" id="KW-0238">DNA-binding</keyword>
<evidence type="ECO:0000256" key="3">
    <source>
        <dbReference type="ARBA" id="ARBA00022723"/>
    </source>
</evidence>
<evidence type="ECO:0000256" key="5">
    <source>
        <dbReference type="ARBA" id="ARBA00022771"/>
    </source>
</evidence>
<feature type="compositionally biased region" description="Polar residues" evidence="14">
    <location>
        <begin position="988"/>
        <end position="999"/>
    </location>
</feature>
<feature type="region of interest" description="Disordered" evidence="14">
    <location>
        <begin position="909"/>
        <end position="929"/>
    </location>
</feature>
<keyword evidence="4" id="KW-0677">Repeat</keyword>
<keyword evidence="3" id="KW-0479">Metal-binding</keyword>
<feature type="compositionally biased region" description="Polar residues" evidence="14">
    <location>
        <begin position="616"/>
        <end position="630"/>
    </location>
</feature>
<feature type="compositionally biased region" description="Low complexity" evidence="14">
    <location>
        <begin position="440"/>
        <end position="449"/>
    </location>
</feature>
<dbReference type="InterPro" id="IPR036236">
    <property type="entry name" value="Znf_C2H2_sf"/>
</dbReference>
<keyword evidence="10" id="KW-0539">Nucleus</keyword>
<gene>
    <name evidence="18" type="primary">LOC120022101</name>
</gene>
<feature type="region of interest" description="Disordered" evidence="14">
    <location>
        <begin position="2108"/>
        <end position="2176"/>
    </location>
</feature>
<dbReference type="Proteomes" id="UP000808372">
    <property type="component" value="Chromosome 27"/>
</dbReference>
<comment type="subunit">
    <text evidence="11">Interacts with UTP4.</text>
</comment>
<evidence type="ECO:0000256" key="6">
    <source>
        <dbReference type="ARBA" id="ARBA00022833"/>
    </source>
</evidence>
<dbReference type="GO" id="GO:0005634">
    <property type="term" value="C:nucleus"/>
    <property type="evidence" value="ECO:0007669"/>
    <property type="project" value="UniProtKB-SubCell"/>
</dbReference>
<feature type="compositionally biased region" description="Polar residues" evidence="14">
    <location>
        <begin position="638"/>
        <end position="655"/>
    </location>
</feature>
<feature type="compositionally biased region" description="Polar residues" evidence="14">
    <location>
        <begin position="1795"/>
        <end position="1808"/>
    </location>
</feature>
<evidence type="ECO:0000313" key="18">
    <source>
        <dbReference type="RefSeq" id="XP_038821849.1"/>
    </source>
</evidence>
<evidence type="ECO:0000256" key="7">
    <source>
        <dbReference type="ARBA" id="ARBA00023015"/>
    </source>
</evidence>
<feature type="region of interest" description="Disordered" evidence="14">
    <location>
        <begin position="1079"/>
        <end position="1112"/>
    </location>
</feature>
<feature type="region of interest" description="Disordered" evidence="14">
    <location>
        <begin position="2370"/>
        <end position="2390"/>
    </location>
</feature>
<dbReference type="PANTHER" id="PTHR45944:SF3">
    <property type="entry name" value="ZINC FINGER PROTEIN 40"/>
    <property type="match status" value="1"/>
</dbReference>
<feature type="compositionally biased region" description="Low complexity" evidence="14">
    <location>
        <begin position="103"/>
        <end position="112"/>
    </location>
</feature>
<reference evidence="18" key="1">
    <citation type="submission" date="2025-08" db="UniProtKB">
        <authorList>
            <consortium name="RefSeq"/>
        </authorList>
    </citation>
    <scope>IDENTIFICATION</scope>
    <source>
        <tissue evidence="18">White muscle</tissue>
    </source>
</reference>
<comment type="subcellular location">
    <subcellularLocation>
        <location evidence="1">Nucleus</location>
    </subcellularLocation>
</comment>
<sequence>MICFSVLETNGSLFFCVADKIEEAQKELKDPKASAQKGINECGRTSADNIKGLKRKKVVTENQLKKIPKSPVKKPLQSKTFVATLQRTSSKEAANSCSNPDIPSRNPASSPSRNRDTEYLQPVAESSEGVTPSIDSDRLKQREVSSSKPQSLDPVSGKEGSASGVGESEQLKDRKSGATGCEGESTYHTSAPLEVLLKAMEPDFSSLAERNTHFPVTSVGKPSQTLSAQFISELNAMPAVHFGLQTQPGHMQTYFVNKQESYTTVQASTQATPLQNSQHATQYFSNREKPVLQMSFSTGPSAAQTHAPVPSGSNSLPKSQPPVVHTCQSLSASVPSTIQVPVTPGYNPVHMATVVNFGLEQMCSISPKHQKPKKQGKYVCEYCSRACAKPSVLLKHIRSHTGERPYPCVTCGFSFKTKSNLYKHKKSHAHAIKLGLVARSDSGSGSLSVESDKAPGTHSDVEESGDSDEESSTADLDPDSSQSSVAAFSESSLQSAGTTQGNHGDAGDLSAVFETLKPTTSQRSYESKGTAGLPKVVVYPVNVSPQRADSPRVADSTPEQATAQRQRDFQTAHLRSSITVLSSLKEVDCTIPLQDAGSEDEDQQCRSPPGGGHGQLQRQQATDFSQQQQGKCLLSPRSLGSTDSGYFSRSESADQAMSPPSPFVKLTPPTDMDVTKNALPNLPAVVATVMNVASVEKPHVVQGQMRPPLVTKALSLEERISKLISDNEAVVDDKQLDSVKPRRTSLSRRGSIDSPKSYIFKDSFQFDLKPMARRSSSSSDIPKSPFTPTENSKPVLLLSVPNQYPPMDCLPITRSNSMPTTPGHSGLPPNVTQQPHILRICQSFDEKMSSLNDDVFSSAPCTPNPAIHSRTLVRQVAVEHFSTSEVLSSVRSMDEGYHGSSVSTVTMQRSRSFEHAQDPNRKPQQSKGTMYECETCRNRYRKLENFENHKKFYCSELHGPKNKLMSVRETELDVFQRGMQQPLVPRSTGISGIMDQQQSIRKRRKMKSVGDDDDQSPTDTNPPCSVSFDSCQLSTASSGQTFSQHSIMVDLLPKSNPPQIPQIQLVAGVTESRLSPIRETQVNTSGKERGDLQRQGSGTSVIRHTNSLSRPNSFEISESIDRASPVDFLDKDGHRTGKTKADATANLSLESYHEKMSIPKCANQGGMENRVDRTLAAVAESCAAVQQSRLVRQNNIPEILVTEEPDREHNGHSTEQGEKAADTFNWPQRSESLSKLPTEKLPPKKKRIRLAQMEHSSGESSFESSLSRSLSRDSSLSRCSSVSASFDWDEPLRSESPSRGECVNKICDLQGLPIAFNTLGVPGMMRRAASEQISCTQPSVEISCDYRSKSFDCGSGSPSRSLPPNRSMSPMELRKSPQTSSSPHVPLIERRRGPLVRQMSLKIGPESQQHVGNHAIAVQRLPTVISISQQRPQQMQQTANNPPIAQNFILHSGETLQQHNEKMVQSINLGSQSQLPQVHGLPHPWHLTSRVQTCQNQQQSAVNVVISQEDAQNKSADSQDKKSFVPKYQLRCPALRSSITYSSTQGTQTTLPVLTIPIANRMQSVSKSSDVLHNVYVAQPCHQIVGNKTQSIILPIGLQNNRPSQNQPGAPQLPQILITHELIHPSPSVASKGSLYNLHVVNTDTKTVPDMNKDRPPASAGLQVKHSLVSNTQNHFGETQIAPSLGSLHCTQKMAAVTLCPQQEPIASSKRMLSPANSLDIAMEKHQKRAKDEHGAACLTDGRSVNYLNSNMAEVTRQRKLMLVRQVCATESSDSPIETVAPPLQHEKPEDEKNAQTPNNLKTMTPESTEQDKPSTVVAQLQPSFALTTSPGSHVSAVPANACLKPQDKSEEQKWPPAKCPIRPSTFHGQVKLASSVSVVNTRDSHRLSFPSLKTTTTFTWCYLMKRKPLHVPQMDQKISAYSTWAVSPNNPHPLGLPTKVVMSLFNSKQNSKKIHYTEAITTSMKSDILAYSSKLKDVMPKVLKHQKSLTAENNSKVKPETQVSSESDKDSSSSKLEPRRVKIFDGGLKSNEEYVYVRGRGRGKYICEDCGIRCKKPSMLRKHIRTHSDVRPYHCTHCNFSFKTKGNLTKHMKSKAHSKKCIEMGVEDQDAEDSGDHSQVGSTDRPDSDGEDSEGADDDNEDDNEEEEDDSQAESGLSTNPSVSASPQHIPSSLQAELPPSSLLAQLSIHHHPAALSLPQPPASDSHTHDASDTESVPMLSPVSLVKQMSISGGFSSPLPYSPPPHTSGTESVPMMSPVSPCRQMSISGGFSSPLPYSPPPHTSGTESVPMMSPVSPCRQMSIDYPDFDVPPCPPAPGKSCSKLSQDGTLALSVSDPGVPVGTDVSTQTSSYGLQTSSYGLQTSSYSPLHFPSQGPTQGPGATQGTNTHLFSHLPLHSQQPSHSPYNMVPVGGIQLVPAGLAAYSTFVPIQAGPVQLTIPAVSVIHRNTSPLPFPNSSHSPEADGMVSPSSPVNQSLVVQEPISSIMPCFPLGQVAGLGLVAGLGQGQVAGQVPGLGQVTGLGQVVGLPALGASHQTLQSMGLETLTLTSSEGLTSTQLLSQRGLSLNATLGLHVLAHTPTSQSRTVPHHHTHISGLQILNIAVPTLIPSLSPLSGLSPLAGPFERQGSLDAPGAPRAPQPSSQTEIGPSVSCLSAASHPTATLRGSPAQELASSCSRSGSGGSGGFRGSDDTQTSEKKERVTTSLAQPAPAPAPAPAPDRGLDKNKKPPAEGASEPVTPRRQSMPSRQQETEDYNDDSASSDDEDRLVIAT</sequence>
<evidence type="ECO:0000259" key="15">
    <source>
        <dbReference type="PROSITE" id="PS50157"/>
    </source>
</evidence>
<feature type="domain" description="C2H2-type" evidence="15">
    <location>
        <begin position="378"/>
        <end position="405"/>
    </location>
</feature>
<dbReference type="RefSeq" id="XP_038821849.1">
    <property type="nucleotide sequence ID" value="XM_038965921.1"/>
</dbReference>
<keyword evidence="17" id="KW-1185">Reference proteome</keyword>
<feature type="compositionally biased region" description="Basic and acidic residues" evidence="14">
    <location>
        <begin position="135"/>
        <end position="145"/>
    </location>
</feature>
<feature type="compositionally biased region" description="Acidic residues" evidence="14">
    <location>
        <begin position="462"/>
        <end position="478"/>
    </location>
</feature>
<feature type="compositionally biased region" description="Basic and acidic residues" evidence="14">
    <location>
        <begin position="450"/>
        <end position="461"/>
    </location>
</feature>
<feature type="region of interest" description="Disordered" evidence="14">
    <location>
        <begin position="542"/>
        <end position="569"/>
    </location>
</feature>
<accession>A0A8U0TNG4</accession>
<feature type="region of interest" description="Disordered" evidence="14">
    <location>
        <begin position="2623"/>
        <end position="2773"/>
    </location>
</feature>
<keyword evidence="5 13" id="KW-0863">Zinc-finger</keyword>
<dbReference type="FunFam" id="3.30.160.60:FF:000033">
    <property type="entry name" value="Immunodeficiency virus type I enhancer binding protein 1"/>
    <property type="match status" value="1"/>
</dbReference>
<feature type="compositionally biased region" description="Polar residues" evidence="14">
    <location>
        <begin position="2157"/>
        <end position="2176"/>
    </location>
</feature>
<feature type="region of interest" description="Disordered" evidence="14">
    <location>
        <begin position="984"/>
        <end position="1024"/>
    </location>
</feature>
<feature type="domain" description="C2H2-type" evidence="15">
    <location>
        <begin position="406"/>
        <end position="429"/>
    </location>
</feature>
<evidence type="ECO:0000256" key="2">
    <source>
        <dbReference type="ARBA" id="ARBA00022553"/>
    </source>
</evidence>
<feature type="region of interest" description="Disordered" evidence="14">
    <location>
        <begin position="298"/>
        <end position="322"/>
    </location>
</feature>
<feature type="domain" description="C2H2-type" evidence="15">
    <location>
        <begin position="2074"/>
        <end position="2103"/>
    </location>
</feature>
<dbReference type="InterPro" id="IPR051969">
    <property type="entry name" value="Zinc-finger_DNA-bd_regulators"/>
</dbReference>
<dbReference type="SUPFAM" id="SSF57667">
    <property type="entry name" value="beta-beta-alpha zinc fingers"/>
    <property type="match status" value="2"/>
</dbReference>
<dbReference type="InterPro" id="IPR013087">
    <property type="entry name" value="Znf_C2H2_type"/>
</dbReference>
<dbReference type="InterPro" id="IPR034729">
    <property type="entry name" value="Znf_CCHC_HIVEP"/>
</dbReference>
<dbReference type="PROSITE" id="PS50157">
    <property type="entry name" value="ZINC_FINGER_C2H2_2"/>
    <property type="match status" value="4"/>
</dbReference>
<evidence type="ECO:0000256" key="10">
    <source>
        <dbReference type="ARBA" id="ARBA00023242"/>
    </source>
</evidence>
<feature type="compositionally biased region" description="Basic and acidic residues" evidence="14">
    <location>
        <begin position="911"/>
        <end position="921"/>
    </location>
</feature>
<dbReference type="GO" id="GO:0000978">
    <property type="term" value="F:RNA polymerase II cis-regulatory region sequence-specific DNA binding"/>
    <property type="evidence" value="ECO:0007669"/>
    <property type="project" value="TreeGrafter"/>
</dbReference>
<feature type="domain" description="C2H2-type" evidence="15">
    <location>
        <begin position="2046"/>
        <end position="2073"/>
    </location>
</feature>
<keyword evidence="7" id="KW-0805">Transcription regulation</keyword>
<dbReference type="PANTHER" id="PTHR45944">
    <property type="entry name" value="SCHNURRI, ISOFORM F"/>
    <property type="match status" value="1"/>
</dbReference>
<evidence type="ECO:0000313" key="17">
    <source>
        <dbReference type="Proteomes" id="UP000808372"/>
    </source>
</evidence>
<evidence type="ECO:0000256" key="14">
    <source>
        <dbReference type="SAM" id="MobiDB-lite"/>
    </source>
</evidence>
<feature type="region of interest" description="Disordered" evidence="14">
    <location>
        <begin position="1987"/>
        <end position="2019"/>
    </location>
</feature>
<dbReference type="GeneID" id="120022101"/>
<dbReference type="Gene3D" id="3.30.160.60">
    <property type="entry name" value="Classic Zinc Finger"/>
    <property type="match status" value="4"/>
</dbReference>
<evidence type="ECO:0000256" key="13">
    <source>
        <dbReference type="PROSITE-ProRule" id="PRU00042"/>
    </source>
</evidence>
<evidence type="ECO:0000259" key="16">
    <source>
        <dbReference type="PROSITE" id="PS51811"/>
    </source>
</evidence>
<feature type="compositionally biased region" description="Polar residues" evidence="14">
    <location>
        <begin position="1356"/>
        <end position="1368"/>
    </location>
</feature>
<dbReference type="FunFam" id="3.30.160.60:FF:001151">
    <property type="entry name" value="zinc finger homeobox protein 3"/>
    <property type="match status" value="1"/>
</dbReference>
<dbReference type="GO" id="GO:0045892">
    <property type="term" value="P:negative regulation of DNA-templated transcription"/>
    <property type="evidence" value="ECO:0007669"/>
    <property type="project" value="UniProtKB-ARBA"/>
</dbReference>
<organism evidence="17 18">
    <name type="scientific">Salvelinus namaycush</name>
    <name type="common">Lake trout</name>
    <name type="synonym">Salmo namaycush</name>
    <dbReference type="NCBI Taxonomy" id="8040"/>
    <lineage>
        <taxon>Eukaryota</taxon>
        <taxon>Metazoa</taxon>
        <taxon>Chordata</taxon>
        <taxon>Craniata</taxon>
        <taxon>Vertebrata</taxon>
        <taxon>Euteleostomi</taxon>
        <taxon>Actinopterygii</taxon>
        <taxon>Neopterygii</taxon>
        <taxon>Teleostei</taxon>
        <taxon>Protacanthopterygii</taxon>
        <taxon>Salmoniformes</taxon>
        <taxon>Salmonidae</taxon>
        <taxon>Salmoninae</taxon>
        <taxon>Salvelinus</taxon>
    </lineage>
</organism>
<evidence type="ECO:0000256" key="1">
    <source>
        <dbReference type="ARBA" id="ARBA00004123"/>
    </source>
</evidence>
<evidence type="ECO:0000256" key="9">
    <source>
        <dbReference type="ARBA" id="ARBA00023163"/>
    </source>
</evidence>
<feature type="region of interest" description="Disordered" evidence="14">
    <location>
        <begin position="440"/>
        <end position="508"/>
    </location>
</feature>
<dbReference type="SMART" id="SM00355">
    <property type="entry name" value="ZnF_C2H2"/>
    <property type="match status" value="5"/>
</dbReference>
<evidence type="ECO:0000256" key="4">
    <source>
        <dbReference type="ARBA" id="ARBA00022737"/>
    </source>
</evidence>
<feature type="compositionally biased region" description="Basic and acidic residues" evidence="14">
    <location>
        <begin position="2722"/>
        <end position="2731"/>
    </location>
</feature>
<feature type="compositionally biased region" description="Basic and acidic residues" evidence="14">
    <location>
        <begin position="1785"/>
        <end position="1794"/>
    </location>
</feature>
<dbReference type="GO" id="GO:0008270">
    <property type="term" value="F:zinc ion binding"/>
    <property type="evidence" value="ECO:0007669"/>
    <property type="project" value="UniProtKB-KW"/>
</dbReference>
<feature type="compositionally biased region" description="Basic and acidic residues" evidence="14">
    <location>
        <begin position="1204"/>
        <end position="1221"/>
    </location>
</feature>
<feature type="compositionally biased region" description="Basic and acidic residues" evidence="14">
    <location>
        <begin position="2007"/>
        <end position="2019"/>
    </location>
</feature>
<feature type="region of interest" description="Disordered" evidence="14">
    <location>
        <begin position="1772"/>
        <end position="1816"/>
    </location>
</feature>
<feature type="compositionally biased region" description="Polar residues" evidence="14">
    <location>
        <begin position="2641"/>
        <end position="2662"/>
    </location>
</feature>
<feature type="region of interest" description="Disordered" evidence="14">
    <location>
        <begin position="771"/>
        <end position="793"/>
    </location>
</feature>
<evidence type="ECO:0000256" key="12">
    <source>
        <dbReference type="ARBA" id="ARBA00068197"/>
    </source>
</evidence>